<dbReference type="InterPro" id="IPR013083">
    <property type="entry name" value="Znf_RING/FYVE/PHD"/>
</dbReference>
<comment type="catalytic activity">
    <reaction evidence="1 15">
        <text>S-ubiquitinyl-[E2 ubiquitin-conjugating enzyme]-L-cysteine + [acceptor protein]-L-lysine = [E2 ubiquitin-conjugating enzyme]-L-cysteine + N(6)-ubiquitinyl-[acceptor protein]-L-lysine.</text>
        <dbReference type="EC" id="2.3.2.27"/>
    </reaction>
</comment>
<feature type="domain" description="RING-type" evidence="18">
    <location>
        <begin position="765"/>
        <end position="804"/>
    </location>
</feature>
<dbReference type="AlphaFoldDB" id="A0A0C2Y5X0"/>
<evidence type="ECO:0000256" key="3">
    <source>
        <dbReference type="ARBA" id="ARBA00004906"/>
    </source>
</evidence>
<evidence type="ECO:0000256" key="16">
    <source>
        <dbReference type="SAM" id="Coils"/>
    </source>
</evidence>
<evidence type="ECO:0000256" key="17">
    <source>
        <dbReference type="SAM" id="MobiDB-lite"/>
    </source>
</evidence>
<evidence type="ECO:0000313" key="20">
    <source>
        <dbReference type="Proteomes" id="UP000053424"/>
    </source>
</evidence>
<gene>
    <name evidence="19" type="ORF">M413DRAFT_441916</name>
</gene>
<comment type="similarity">
    <text evidence="4 15">Belongs to the BRE1 family.</text>
</comment>
<dbReference type="PANTHER" id="PTHR23163:SF0">
    <property type="entry name" value="E3 UBIQUITIN-PROTEIN LIGASE BRE1"/>
    <property type="match status" value="1"/>
</dbReference>
<comment type="subcellular location">
    <subcellularLocation>
        <location evidence="2 15">Nucleus</location>
    </subcellularLocation>
</comment>
<dbReference type="Pfam" id="PF08647">
    <property type="entry name" value="BRE1"/>
    <property type="match status" value="1"/>
</dbReference>
<protein>
    <recommendedName>
        <fullName evidence="15">E3 ubiquitin protein ligase</fullName>
        <ecNumber evidence="15">2.3.2.27</ecNumber>
    </recommendedName>
</protein>
<dbReference type="Gene3D" id="3.30.40.10">
    <property type="entry name" value="Zinc/RING finger domain, C3HC4 (zinc finger)"/>
    <property type="match status" value="1"/>
</dbReference>
<organism evidence="19 20">
    <name type="scientific">Hebeloma cylindrosporum</name>
    <dbReference type="NCBI Taxonomy" id="76867"/>
    <lineage>
        <taxon>Eukaryota</taxon>
        <taxon>Fungi</taxon>
        <taxon>Dikarya</taxon>
        <taxon>Basidiomycota</taxon>
        <taxon>Agaricomycotina</taxon>
        <taxon>Agaricomycetes</taxon>
        <taxon>Agaricomycetidae</taxon>
        <taxon>Agaricales</taxon>
        <taxon>Agaricineae</taxon>
        <taxon>Hymenogastraceae</taxon>
        <taxon>Hebeloma</taxon>
    </lineage>
</organism>
<keyword evidence="20" id="KW-1185">Reference proteome</keyword>
<comment type="function">
    <text evidence="13">E3 ubiquitin-protein ligase that mediates monoubiquitination of histone H2B to form H2BK123ub1. H2BK123ub1 gives a specific tag for epigenetic transcriptional activation and is also a prerequisite for H3K4me and H3K79me formation.</text>
</comment>
<evidence type="ECO:0000256" key="8">
    <source>
        <dbReference type="ARBA" id="ARBA00022786"/>
    </source>
</evidence>
<dbReference type="HOGENOM" id="CLU_019713_0_0_1"/>
<feature type="coiled-coil region" evidence="16">
    <location>
        <begin position="273"/>
        <end position="349"/>
    </location>
</feature>
<dbReference type="UniPathway" id="UPA00143"/>
<evidence type="ECO:0000256" key="5">
    <source>
        <dbReference type="ARBA" id="ARBA00022679"/>
    </source>
</evidence>
<evidence type="ECO:0000256" key="7">
    <source>
        <dbReference type="ARBA" id="ARBA00022771"/>
    </source>
</evidence>
<dbReference type="EC" id="2.3.2.27" evidence="15"/>
<keyword evidence="11 15" id="KW-0175">Coiled coil</keyword>
<dbReference type="GO" id="GO:0033503">
    <property type="term" value="C:HULC complex"/>
    <property type="evidence" value="ECO:0007669"/>
    <property type="project" value="TreeGrafter"/>
</dbReference>
<dbReference type="STRING" id="686832.A0A0C2Y5X0"/>
<feature type="region of interest" description="Disordered" evidence="17">
    <location>
        <begin position="218"/>
        <end position="270"/>
    </location>
</feature>
<dbReference type="Proteomes" id="UP000053424">
    <property type="component" value="Unassembled WGS sequence"/>
</dbReference>
<dbReference type="OrthoDB" id="10266039at2759"/>
<evidence type="ECO:0000313" key="19">
    <source>
        <dbReference type="EMBL" id="KIM45233.1"/>
    </source>
</evidence>
<dbReference type="PROSITE" id="PS50089">
    <property type="entry name" value="ZF_RING_2"/>
    <property type="match status" value="1"/>
</dbReference>
<keyword evidence="7 14" id="KW-0863">Zinc-finger</keyword>
<keyword evidence="6 15" id="KW-0479">Metal-binding</keyword>
<evidence type="ECO:0000256" key="15">
    <source>
        <dbReference type="RuleBase" id="RU365038"/>
    </source>
</evidence>
<dbReference type="InterPro" id="IPR001841">
    <property type="entry name" value="Znf_RING"/>
</dbReference>
<accession>A0A0C2Y5X0</accession>
<evidence type="ECO:0000256" key="1">
    <source>
        <dbReference type="ARBA" id="ARBA00000900"/>
    </source>
</evidence>
<dbReference type="SUPFAM" id="SSF57850">
    <property type="entry name" value="RING/U-box"/>
    <property type="match status" value="1"/>
</dbReference>
<evidence type="ECO:0000256" key="14">
    <source>
        <dbReference type="PROSITE-ProRule" id="PRU00175"/>
    </source>
</evidence>
<dbReference type="GO" id="GO:0006325">
    <property type="term" value="P:chromatin organization"/>
    <property type="evidence" value="ECO:0007669"/>
    <property type="project" value="UniProtKB-KW"/>
</dbReference>
<evidence type="ECO:0000256" key="2">
    <source>
        <dbReference type="ARBA" id="ARBA00004123"/>
    </source>
</evidence>
<evidence type="ECO:0000256" key="4">
    <source>
        <dbReference type="ARBA" id="ARBA00005555"/>
    </source>
</evidence>
<keyword evidence="5 15" id="KW-0808">Transferase</keyword>
<keyword evidence="12 15" id="KW-0539">Nucleus</keyword>
<name>A0A0C2Y5X0_HEBCY</name>
<comment type="pathway">
    <text evidence="3 15">Protein modification; protein ubiquitination.</text>
</comment>
<dbReference type="InterPro" id="IPR018957">
    <property type="entry name" value="Znf_C3HC4_RING-type"/>
</dbReference>
<dbReference type="InterPro" id="IPR017907">
    <property type="entry name" value="Znf_RING_CS"/>
</dbReference>
<keyword evidence="8 15" id="KW-0833">Ubl conjugation pathway</keyword>
<evidence type="ECO:0000256" key="12">
    <source>
        <dbReference type="ARBA" id="ARBA00023242"/>
    </source>
</evidence>
<dbReference type="InterPro" id="IPR013956">
    <property type="entry name" value="E3_ubiquit_lig_Bre1"/>
</dbReference>
<reference evidence="20" key="2">
    <citation type="submission" date="2015-01" db="EMBL/GenBank/DDBJ databases">
        <title>Evolutionary Origins and Diversification of the Mycorrhizal Mutualists.</title>
        <authorList>
            <consortium name="DOE Joint Genome Institute"/>
            <consortium name="Mycorrhizal Genomics Consortium"/>
            <person name="Kohler A."/>
            <person name="Kuo A."/>
            <person name="Nagy L.G."/>
            <person name="Floudas D."/>
            <person name="Copeland A."/>
            <person name="Barry K.W."/>
            <person name="Cichocki N."/>
            <person name="Veneault-Fourrey C."/>
            <person name="LaButti K."/>
            <person name="Lindquist E.A."/>
            <person name="Lipzen A."/>
            <person name="Lundell T."/>
            <person name="Morin E."/>
            <person name="Murat C."/>
            <person name="Riley R."/>
            <person name="Ohm R."/>
            <person name="Sun H."/>
            <person name="Tunlid A."/>
            <person name="Henrissat B."/>
            <person name="Grigoriev I.V."/>
            <person name="Hibbett D.S."/>
            <person name="Martin F."/>
        </authorList>
    </citation>
    <scope>NUCLEOTIDE SEQUENCE [LARGE SCALE GENOMIC DNA]</scope>
    <source>
        <strain evidence="20">h7</strain>
    </source>
</reference>
<feature type="coiled-coil region" evidence="16">
    <location>
        <begin position="591"/>
        <end position="674"/>
    </location>
</feature>
<reference evidence="19 20" key="1">
    <citation type="submission" date="2014-04" db="EMBL/GenBank/DDBJ databases">
        <authorList>
            <consortium name="DOE Joint Genome Institute"/>
            <person name="Kuo A."/>
            <person name="Gay G."/>
            <person name="Dore J."/>
            <person name="Kohler A."/>
            <person name="Nagy L.G."/>
            <person name="Floudas D."/>
            <person name="Copeland A."/>
            <person name="Barry K.W."/>
            <person name="Cichocki N."/>
            <person name="Veneault-Fourrey C."/>
            <person name="LaButti K."/>
            <person name="Lindquist E.A."/>
            <person name="Lipzen A."/>
            <person name="Lundell T."/>
            <person name="Morin E."/>
            <person name="Murat C."/>
            <person name="Sun H."/>
            <person name="Tunlid A."/>
            <person name="Henrissat B."/>
            <person name="Grigoriev I.V."/>
            <person name="Hibbett D.S."/>
            <person name="Martin F."/>
            <person name="Nordberg H.P."/>
            <person name="Cantor M.N."/>
            <person name="Hua S.X."/>
        </authorList>
    </citation>
    <scope>NUCLEOTIDE SEQUENCE [LARGE SCALE GENOMIC DNA]</scope>
    <source>
        <strain evidence="20">h7</strain>
    </source>
</reference>
<dbReference type="CDD" id="cd16499">
    <property type="entry name" value="RING-HC_Bre1-like"/>
    <property type="match status" value="1"/>
</dbReference>
<dbReference type="GO" id="GO:0016567">
    <property type="term" value="P:protein ubiquitination"/>
    <property type="evidence" value="ECO:0007669"/>
    <property type="project" value="UniProtKB-UniRule"/>
</dbReference>
<dbReference type="EMBL" id="KN831772">
    <property type="protein sequence ID" value="KIM45233.1"/>
    <property type="molecule type" value="Genomic_DNA"/>
</dbReference>
<dbReference type="Pfam" id="PF00097">
    <property type="entry name" value="zf-C3HC4"/>
    <property type="match status" value="1"/>
</dbReference>
<dbReference type="PANTHER" id="PTHR23163">
    <property type="entry name" value="RING FINGER PROTEIN-RELATED"/>
    <property type="match status" value="1"/>
</dbReference>
<proteinExistence type="inferred from homology"/>
<evidence type="ECO:0000259" key="18">
    <source>
        <dbReference type="PROSITE" id="PS50089"/>
    </source>
</evidence>
<sequence length="819" mass="94451">MESRKRPLPDDDDSTIAKKRILTGANGSPQVNGALDHDHEAFGEKLETFRKEAIYRRMMHYSKEHERSRARIRELEQRKSTCEAGLAAMTACWAQLVDTIRLLVKPDDLPQVTIRSKEIFDLTAHVQKGPYPKFSAALEDTTNATKALVTKFVQVGDDHPSRVLQSESFPECQKAQNECAILRSELNILRAKLEDSESQKENYHNALLEAESRLERSKSATVREMEMRVPATSQEPQSVEKEEVQQKPSSPVPSPAPVLSPVQSNGFQNPSEVDFLRDQLQSRDSKIMELEKEAALLRDQKTMIELEHKAPSVEQICETPQYKMLLNHASHLEGLLSEKNEQITRLQEEICQLKALHTDWEESATNANNQTAREFKAMLSKRDDENVRLREQRDQLSAEILERKQKDFIKFSAAQEYKGLWESSTQRLSIMESELSRTKAQLAVQARSKVHLLFFLGGNTNELRLFEDIKEQKLQAENRIAALEQTFSIYQDDHPDIVQHMKAQADALEKLEEVKAELGRYERTYGPMSRNSPEVSELLEQLRLKEDELEKLRLSEIKRKQDEPSTFDEITKLSTLWETMGRQLKNQISELASMEDRVSKGAADKAKLENRYYAAIRDRDAIENERKNLARTVEKQGKAVDRLTDVEKHYKSQMSALEKENAAWKKCVDALKDKLYLLEKDNPELLARIEQDRRRFHELSLSMQEREHVLACKKQEVRVKEDEVIRIKKEMEKELALLKKKSDSTTRKLEPGNSEMQSLNKLVMCSTCRDTPRSTIITKCMHTFCKPCVDARLATRQRKCPYCNLAFGQSDVHTFFFQG</sequence>
<keyword evidence="10 15" id="KW-0156">Chromatin regulator</keyword>
<evidence type="ECO:0000256" key="11">
    <source>
        <dbReference type="ARBA" id="ARBA00023054"/>
    </source>
</evidence>
<evidence type="ECO:0000256" key="10">
    <source>
        <dbReference type="ARBA" id="ARBA00022853"/>
    </source>
</evidence>
<evidence type="ECO:0000256" key="9">
    <source>
        <dbReference type="ARBA" id="ARBA00022833"/>
    </source>
</evidence>
<feature type="coiled-coil region" evidence="16">
    <location>
        <begin position="379"/>
        <end position="406"/>
    </location>
</feature>
<dbReference type="GO" id="GO:0005634">
    <property type="term" value="C:nucleus"/>
    <property type="evidence" value="ECO:0007669"/>
    <property type="project" value="UniProtKB-SubCell"/>
</dbReference>
<dbReference type="Pfam" id="PF26095">
    <property type="entry name" value="CC_Bre1"/>
    <property type="match status" value="1"/>
</dbReference>
<feature type="compositionally biased region" description="Basic and acidic residues" evidence="17">
    <location>
        <begin position="218"/>
        <end position="227"/>
    </location>
</feature>
<dbReference type="GO" id="GO:0008270">
    <property type="term" value="F:zinc ion binding"/>
    <property type="evidence" value="ECO:0007669"/>
    <property type="project" value="UniProtKB-KW"/>
</dbReference>
<feature type="coiled-coil region" evidence="16">
    <location>
        <begin position="721"/>
        <end position="748"/>
    </location>
</feature>
<dbReference type="PROSITE" id="PS00518">
    <property type="entry name" value="ZF_RING_1"/>
    <property type="match status" value="1"/>
</dbReference>
<dbReference type="InterPro" id="IPR058643">
    <property type="entry name" value="BRE1-like_CC"/>
</dbReference>
<keyword evidence="9 15" id="KW-0862">Zinc</keyword>
<dbReference type="SMART" id="SM00184">
    <property type="entry name" value="RING"/>
    <property type="match status" value="1"/>
</dbReference>
<feature type="coiled-coil region" evidence="16">
    <location>
        <begin position="466"/>
        <end position="555"/>
    </location>
</feature>
<evidence type="ECO:0000256" key="6">
    <source>
        <dbReference type="ARBA" id="ARBA00022723"/>
    </source>
</evidence>
<evidence type="ECO:0000256" key="13">
    <source>
        <dbReference type="ARBA" id="ARBA00059679"/>
    </source>
</evidence>
<dbReference type="GO" id="GO:0061630">
    <property type="term" value="F:ubiquitin protein ligase activity"/>
    <property type="evidence" value="ECO:0007669"/>
    <property type="project" value="UniProtKB-EC"/>
</dbReference>